<sequence length="360" mass="38499">MIKHHLLISATVTAVALALSSSVFAFDGWHQQKATVIPGKASGWDYVSVDAARHHVFLGHREEGLQVFDPTLGRVIKVIGNTALNHSDGAVLIPEFDVGISNNEDGTITPFKLSTLEAKPPIKVGDDLDTSHYDPVSKRLVLNMGAQADGTEIVMLDMPSLKEAGRIKVTSKKVEGADSDGKAFFFLAAQDIDKVYKIDSRAGKIVATYDIGSACGRPTAVAVNGADDRVYVSCRGRDAIKPSLVVLNGENGKIVYHAEIGAGNDSIIYDASLKRIFTANGVSANLNVFQVDGPDSYKLLETLGTRAGMRTMAMDTKTHVIYGVAAEGSADTAKPISKVVSPFYANSFFPNTYTVMAFGK</sequence>
<feature type="chain" id="PRO_5007290817" description="YVTN beta-propeller repeat-containing protein" evidence="1">
    <location>
        <begin position="26"/>
        <end position="360"/>
    </location>
</feature>
<evidence type="ECO:0000256" key="1">
    <source>
        <dbReference type="SAM" id="SignalP"/>
    </source>
</evidence>
<reference evidence="2 3" key="1">
    <citation type="submission" date="2015-11" db="EMBL/GenBank/DDBJ databases">
        <title>Expanding the genomic diversity of Burkholderia species for the development of highly accurate diagnostics.</title>
        <authorList>
            <person name="Sahl J."/>
            <person name="Keim P."/>
            <person name="Wagner D."/>
        </authorList>
    </citation>
    <scope>NUCLEOTIDE SEQUENCE [LARGE SCALE GENOMIC DNA]</scope>
    <source>
        <strain evidence="2 3">MSMB368WGS</strain>
    </source>
</reference>
<dbReference type="AlphaFoldDB" id="A0A132EHW1"/>
<dbReference type="Proteomes" id="UP000062912">
    <property type="component" value="Unassembled WGS sequence"/>
</dbReference>
<dbReference type="RefSeq" id="WP_060241232.1">
    <property type="nucleotide sequence ID" value="NZ_LPJR01000027.1"/>
</dbReference>
<evidence type="ECO:0000313" key="2">
    <source>
        <dbReference type="EMBL" id="KWF30454.1"/>
    </source>
</evidence>
<dbReference type="Gene3D" id="2.130.10.10">
    <property type="entry name" value="YVTN repeat-like/Quinoprotein amine dehydrogenase"/>
    <property type="match status" value="1"/>
</dbReference>
<accession>A0A132EHW1</accession>
<name>A0A132EHW1_9BURK</name>
<dbReference type="InterPro" id="IPR011048">
    <property type="entry name" value="Haem_d1_sf"/>
</dbReference>
<gene>
    <name evidence="2" type="ORF">WT56_13570</name>
</gene>
<keyword evidence="1" id="KW-0732">Signal</keyword>
<comment type="caution">
    <text evidence="2">The sequence shown here is derived from an EMBL/GenBank/DDBJ whole genome shotgun (WGS) entry which is preliminary data.</text>
</comment>
<proteinExistence type="predicted"/>
<feature type="signal peptide" evidence="1">
    <location>
        <begin position="1"/>
        <end position="25"/>
    </location>
</feature>
<dbReference type="SUPFAM" id="SSF51004">
    <property type="entry name" value="C-terminal (heme d1) domain of cytochrome cd1-nitrite reductase"/>
    <property type="match status" value="1"/>
</dbReference>
<organism evidence="2 3">
    <name type="scientific">Burkholderia pseudomultivorans</name>
    <dbReference type="NCBI Taxonomy" id="1207504"/>
    <lineage>
        <taxon>Bacteria</taxon>
        <taxon>Pseudomonadati</taxon>
        <taxon>Pseudomonadota</taxon>
        <taxon>Betaproteobacteria</taxon>
        <taxon>Burkholderiales</taxon>
        <taxon>Burkholderiaceae</taxon>
        <taxon>Burkholderia</taxon>
        <taxon>Burkholderia cepacia complex</taxon>
    </lineage>
</organism>
<evidence type="ECO:0008006" key="4">
    <source>
        <dbReference type="Google" id="ProtNLM"/>
    </source>
</evidence>
<dbReference type="EMBL" id="LPJR01000027">
    <property type="protein sequence ID" value="KWF30454.1"/>
    <property type="molecule type" value="Genomic_DNA"/>
</dbReference>
<evidence type="ECO:0000313" key="3">
    <source>
        <dbReference type="Proteomes" id="UP000062912"/>
    </source>
</evidence>
<dbReference type="OrthoDB" id="108285at2"/>
<dbReference type="InterPro" id="IPR015943">
    <property type="entry name" value="WD40/YVTN_repeat-like_dom_sf"/>
</dbReference>
<protein>
    <recommendedName>
        <fullName evidence="4">YVTN beta-propeller repeat-containing protein</fullName>
    </recommendedName>
</protein>